<comment type="subcellular location">
    <subcellularLocation>
        <location evidence="1">Nucleus</location>
    </subcellularLocation>
</comment>
<evidence type="ECO:0000256" key="3">
    <source>
        <dbReference type="SAM" id="MobiDB-lite"/>
    </source>
</evidence>
<dbReference type="PROSITE" id="PS00463">
    <property type="entry name" value="ZN2_CY6_FUNGAL_1"/>
    <property type="match status" value="1"/>
</dbReference>
<dbReference type="InterPro" id="IPR021858">
    <property type="entry name" value="Fun_TF"/>
</dbReference>
<feature type="region of interest" description="Disordered" evidence="3">
    <location>
        <begin position="66"/>
        <end position="124"/>
    </location>
</feature>
<reference evidence="5" key="1">
    <citation type="journal article" date="2021" name="Nat. Commun.">
        <title>Genetic determinants of endophytism in the Arabidopsis root mycobiome.</title>
        <authorList>
            <person name="Mesny F."/>
            <person name="Miyauchi S."/>
            <person name="Thiergart T."/>
            <person name="Pickel B."/>
            <person name="Atanasova L."/>
            <person name="Karlsson M."/>
            <person name="Huettel B."/>
            <person name="Barry K.W."/>
            <person name="Haridas S."/>
            <person name="Chen C."/>
            <person name="Bauer D."/>
            <person name="Andreopoulos W."/>
            <person name="Pangilinan J."/>
            <person name="LaButti K."/>
            <person name="Riley R."/>
            <person name="Lipzen A."/>
            <person name="Clum A."/>
            <person name="Drula E."/>
            <person name="Henrissat B."/>
            <person name="Kohler A."/>
            <person name="Grigoriev I.V."/>
            <person name="Martin F.M."/>
            <person name="Hacquard S."/>
        </authorList>
    </citation>
    <scope>NUCLEOTIDE SEQUENCE</scope>
    <source>
        <strain evidence="5">MPI-CAGE-CH-0235</strain>
    </source>
</reference>
<comment type="caution">
    <text evidence="5">The sequence shown here is derived from an EMBL/GenBank/DDBJ whole genome shotgun (WGS) entry which is preliminary data.</text>
</comment>
<dbReference type="Pfam" id="PF11951">
    <property type="entry name" value="Fungal_trans_2"/>
    <property type="match status" value="1"/>
</dbReference>
<feature type="domain" description="Zn(2)-C6 fungal-type" evidence="4">
    <location>
        <begin position="10"/>
        <end position="38"/>
    </location>
</feature>
<dbReference type="InterPro" id="IPR001138">
    <property type="entry name" value="Zn2Cys6_DnaBD"/>
</dbReference>
<dbReference type="CDD" id="cd00067">
    <property type="entry name" value="GAL4"/>
    <property type="match status" value="1"/>
</dbReference>
<gene>
    <name evidence="5" type="ORF">B0I35DRAFT_91497</name>
</gene>
<evidence type="ECO:0000313" key="6">
    <source>
        <dbReference type="Proteomes" id="UP000813444"/>
    </source>
</evidence>
<evidence type="ECO:0000256" key="2">
    <source>
        <dbReference type="ARBA" id="ARBA00023242"/>
    </source>
</evidence>
<keyword evidence="2" id="KW-0539">Nucleus</keyword>
<feature type="compositionally biased region" description="Low complexity" evidence="3">
    <location>
        <begin position="87"/>
        <end position="99"/>
    </location>
</feature>
<dbReference type="Pfam" id="PF00172">
    <property type="entry name" value="Zn_clus"/>
    <property type="match status" value="1"/>
</dbReference>
<evidence type="ECO:0000259" key="4">
    <source>
        <dbReference type="PROSITE" id="PS50048"/>
    </source>
</evidence>
<dbReference type="PANTHER" id="PTHR37534">
    <property type="entry name" value="TRANSCRIPTIONAL ACTIVATOR PROTEIN UGA3"/>
    <property type="match status" value="1"/>
</dbReference>
<dbReference type="GO" id="GO:0000976">
    <property type="term" value="F:transcription cis-regulatory region binding"/>
    <property type="evidence" value="ECO:0007669"/>
    <property type="project" value="TreeGrafter"/>
</dbReference>
<organism evidence="5 6">
    <name type="scientific">Stachybotrys elegans</name>
    <dbReference type="NCBI Taxonomy" id="80388"/>
    <lineage>
        <taxon>Eukaryota</taxon>
        <taxon>Fungi</taxon>
        <taxon>Dikarya</taxon>
        <taxon>Ascomycota</taxon>
        <taxon>Pezizomycotina</taxon>
        <taxon>Sordariomycetes</taxon>
        <taxon>Hypocreomycetidae</taxon>
        <taxon>Hypocreales</taxon>
        <taxon>Stachybotryaceae</taxon>
        <taxon>Stachybotrys</taxon>
    </lineage>
</organism>
<dbReference type="InterPro" id="IPR036864">
    <property type="entry name" value="Zn2-C6_fun-type_DNA-bd_sf"/>
</dbReference>
<dbReference type="GO" id="GO:0008270">
    <property type="term" value="F:zinc ion binding"/>
    <property type="evidence" value="ECO:0007669"/>
    <property type="project" value="InterPro"/>
</dbReference>
<dbReference type="GO" id="GO:0045944">
    <property type="term" value="P:positive regulation of transcription by RNA polymerase II"/>
    <property type="evidence" value="ECO:0007669"/>
    <property type="project" value="TreeGrafter"/>
</dbReference>
<keyword evidence="6" id="KW-1185">Reference proteome</keyword>
<dbReference type="OrthoDB" id="3251668at2759"/>
<dbReference type="PANTHER" id="PTHR37534:SF26">
    <property type="entry name" value="TRANSCRIPTION FACTOR, PUTATIVE-RELATED"/>
    <property type="match status" value="1"/>
</dbReference>
<feature type="compositionally biased region" description="Basic and acidic residues" evidence="3">
    <location>
        <begin position="103"/>
        <end position="119"/>
    </location>
</feature>
<evidence type="ECO:0000313" key="5">
    <source>
        <dbReference type="EMBL" id="KAH7309054.1"/>
    </source>
</evidence>
<dbReference type="SUPFAM" id="SSF57701">
    <property type="entry name" value="Zn2/Cys6 DNA-binding domain"/>
    <property type="match status" value="1"/>
</dbReference>
<proteinExistence type="predicted"/>
<dbReference type="AlphaFoldDB" id="A0A8K0WMP1"/>
<accession>A0A8K0WMP1</accession>
<name>A0A8K0WMP1_9HYPO</name>
<dbReference type="Gene3D" id="4.10.240.10">
    <property type="entry name" value="Zn(2)-C6 fungal-type DNA-binding domain"/>
    <property type="match status" value="1"/>
</dbReference>
<dbReference type="SMART" id="SM00066">
    <property type="entry name" value="GAL4"/>
    <property type="match status" value="1"/>
</dbReference>
<dbReference type="GO" id="GO:0000981">
    <property type="term" value="F:DNA-binding transcription factor activity, RNA polymerase II-specific"/>
    <property type="evidence" value="ECO:0007669"/>
    <property type="project" value="InterPro"/>
</dbReference>
<dbReference type="PROSITE" id="PS50048">
    <property type="entry name" value="ZN2_CY6_FUNGAL_2"/>
    <property type="match status" value="1"/>
</dbReference>
<sequence>MAGVLRSKHGCWTCRLRKKKCDEERPCCKACKSLTITCHGYGPRPSWMSNADEREAIQDEIRSVVKDTAKRKRTQQPASSTPMRPILPASDLLDSSPSVHHNHASEHGHSHGLPEHDSNQAHSSELLARSDSDDELMKPNLFANNAQESMLIMYFFDQVFPLQYPMYDQNRSRGGRGWLLSLILRTKPLYHAALALSAHHRQAAETDGMCLSDKRAALNQQEYHFDMCMRILRRYAQTACPGNRIGYAVTVVQQLFFELWTSHENSWKAHLDMLLTMCEQKPEFFADIGAEPSVGTGFEEMEKTLAHRHFDVTMIWLDVISCVSTGALPRLLPHYPPILDTESPVWIEEFVGCKSPVLVQVCRIAALHAQKKQAQDQGTFSAEEFEQAVLDIRLQIHRTACSIDTQAATPGILDISRTRPRPSDVVTSIFSHMAEVYLHLVARGFHNLELVQSHITEAINIIQSSATPNVLRSVVCPLYVIGLAADLGNQLFFQHVFSSQPLFDPALQHRQKLLPILEEVWRRRGALGQDVMWESILDLTSNILLV</sequence>
<dbReference type="Proteomes" id="UP000813444">
    <property type="component" value="Unassembled WGS sequence"/>
</dbReference>
<dbReference type="GO" id="GO:0005634">
    <property type="term" value="C:nucleus"/>
    <property type="evidence" value="ECO:0007669"/>
    <property type="project" value="UniProtKB-SubCell"/>
</dbReference>
<protein>
    <submittedName>
        <fullName evidence="5">Fungal-specific transcription factor domain-containing protein</fullName>
    </submittedName>
</protein>
<dbReference type="EMBL" id="JAGPNK010000014">
    <property type="protein sequence ID" value="KAH7309054.1"/>
    <property type="molecule type" value="Genomic_DNA"/>
</dbReference>
<evidence type="ECO:0000256" key="1">
    <source>
        <dbReference type="ARBA" id="ARBA00004123"/>
    </source>
</evidence>